<dbReference type="Gene3D" id="2.80.10.50">
    <property type="match status" value="1"/>
</dbReference>
<feature type="chain" id="PRO_5034534068" evidence="1">
    <location>
        <begin position="23"/>
        <end position="166"/>
    </location>
</feature>
<dbReference type="InterPro" id="IPR031755">
    <property type="entry name" value="Inhibitor_I66"/>
</dbReference>
<evidence type="ECO:0000313" key="2">
    <source>
        <dbReference type="EMBL" id="KAF5366264.1"/>
    </source>
</evidence>
<reference evidence="2 3" key="1">
    <citation type="journal article" date="2020" name="ISME J.">
        <title>Uncovering the hidden diversity of litter-decomposition mechanisms in mushroom-forming fungi.</title>
        <authorList>
            <person name="Floudas D."/>
            <person name="Bentzer J."/>
            <person name="Ahren D."/>
            <person name="Johansson T."/>
            <person name="Persson P."/>
            <person name="Tunlid A."/>
        </authorList>
    </citation>
    <scope>NUCLEOTIDE SEQUENCE [LARGE SCALE GENOMIC DNA]</scope>
    <source>
        <strain evidence="2 3">CBS 291.85</strain>
    </source>
</reference>
<dbReference type="CDD" id="cd23428">
    <property type="entry name" value="beta-trefoil_Ricin_SPI"/>
    <property type="match status" value="1"/>
</dbReference>
<dbReference type="Proteomes" id="UP000559256">
    <property type="component" value="Unassembled WGS sequence"/>
</dbReference>
<keyword evidence="1" id="KW-0732">Signal</keyword>
<keyword evidence="3" id="KW-1185">Reference proteome</keyword>
<dbReference type="AlphaFoldDB" id="A0A8H5LR05"/>
<protein>
    <submittedName>
        <fullName evidence="2">Uncharacterized protein</fullName>
    </submittedName>
</protein>
<name>A0A8H5LR05_9AGAR</name>
<gene>
    <name evidence="2" type="ORF">D9758_005808</name>
</gene>
<dbReference type="EMBL" id="JAACJM010000024">
    <property type="protein sequence ID" value="KAF5366264.1"/>
    <property type="molecule type" value="Genomic_DNA"/>
</dbReference>
<dbReference type="Pfam" id="PF16850">
    <property type="entry name" value="Inhibitor_I66"/>
    <property type="match status" value="1"/>
</dbReference>
<accession>A0A8H5LR05</accession>
<dbReference type="OrthoDB" id="3439489at2759"/>
<evidence type="ECO:0000256" key="1">
    <source>
        <dbReference type="SAM" id="SignalP"/>
    </source>
</evidence>
<evidence type="ECO:0000313" key="3">
    <source>
        <dbReference type="Proteomes" id="UP000559256"/>
    </source>
</evidence>
<comment type="caution">
    <text evidence="2">The sequence shown here is derived from an EMBL/GenBank/DDBJ whole genome shotgun (WGS) entry which is preliminary data.</text>
</comment>
<organism evidence="2 3">
    <name type="scientific">Tetrapyrgos nigripes</name>
    <dbReference type="NCBI Taxonomy" id="182062"/>
    <lineage>
        <taxon>Eukaryota</taxon>
        <taxon>Fungi</taxon>
        <taxon>Dikarya</taxon>
        <taxon>Basidiomycota</taxon>
        <taxon>Agaricomycotina</taxon>
        <taxon>Agaricomycetes</taxon>
        <taxon>Agaricomycetidae</taxon>
        <taxon>Agaricales</taxon>
        <taxon>Marasmiineae</taxon>
        <taxon>Marasmiaceae</taxon>
        <taxon>Tetrapyrgos</taxon>
    </lineage>
</organism>
<sequence length="166" mass="18467">MSFNKLLLLMILPLSQLPYIMSQVLQSGTYVVRNGDFEVGRNLREDRTLLPKPVVLGPDVQGTTLEIEQIGSEGNNYLIKARGAPTANINNLVSALLTNEETAEEWRIEAVPQHGENRYIITTQDQEEGWVAPDEPGAQINCKPLISTKSFPPMYLPTEVFEIVSA</sequence>
<proteinExistence type="predicted"/>
<feature type="signal peptide" evidence="1">
    <location>
        <begin position="1"/>
        <end position="22"/>
    </location>
</feature>
<dbReference type="GO" id="GO:0004867">
    <property type="term" value="F:serine-type endopeptidase inhibitor activity"/>
    <property type="evidence" value="ECO:0007669"/>
    <property type="project" value="InterPro"/>
</dbReference>